<dbReference type="EMBL" id="JAIQCJ010002014">
    <property type="protein sequence ID" value="KAJ8785626.1"/>
    <property type="molecule type" value="Genomic_DNA"/>
</dbReference>
<dbReference type="Proteomes" id="UP001159641">
    <property type="component" value="Unassembled WGS sequence"/>
</dbReference>
<evidence type="ECO:0000313" key="3">
    <source>
        <dbReference type="EMBL" id="KAJ8785626.1"/>
    </source>
</evidence>
<dbReference type="GO" id="GO:0005737">
    <property type="term" value="C:cytoplasm"/>
    <property type="evidence" value="ECO:0007669"/>
    <property type="project" value="TreeGrafter"/>
</dbReference>
<feature type="compositionally biased region" description="Polar residues" evidence="2">
    <location>
        <begin position="294"/>
        <end position="307"/>
    </location>
</feature>
<keyword evidence="4" id="KW-1185">Reference proteome</keyword>
<dbReference type="GO" id="GO:0008017">
    <property type="term" value="F:microtubule binding"/>
    <property type="evidence" value="ECO:0007669"/>
    <property type="project" value="TreeGrafter"/>
</dbReference>
<dbReference type="AlphaFoldDB" id="A0AB34H1U6"/>
<name>A0AB34H1U6_ESCRO</name>
<dbReference type="InterPro" id="IPR051293">
    <property type="entry name" value="MTUS1/CCDC69"/>
</dbReference>
<proteinExistence type="predicted"/>
<feature type="compositionally biased region" description="Low complexity" evidence="2">
    <location>
        <begin position="244"/>
        <end position="258"/>
    </location>
</feature>
<dbReference type="GO" id="GO:0005634">
    <property type="term" value="C:nucleus"/>
    <property type="evidence" value="ECO:0007669"/>
    <property type="project" value="TreeGrafter"/>
</dbReference>
<feature type="compositionally biased region" description="Low complexity" evidence="2">
    <location>
        <begin position="110"/>
        <end position="120"/>
    </location>
</feature>
<evidence type="ECO:0000256" key="1">
    <source>
        <dbReference type="ARBA" id="ARBA00023054"/>
    </source>
</evidence>
<reference evidence="3 4" key="1">
    <citation type="submission" date="2022-11" db="EMBL/GenBank/DDBJ databases">
        <title>Whole genome sequence of Eschrichtius robustus ER-17-0199.</title>
        <authorList>
            <person name="Bruniche-Olsen A."/>
            <person name="Black A.N."/>
            <person name="Fields C.J."/>
            <person name="Walden K."/>
            <person name="Dewoody J.A."/>
        </authorList>
    </citation>
    <scope>NUCLEOTIDE SEQUENCE [LARGE SCALE GENOMIC DNA]</scope>
    <source>
        <strain evidence="3">ER-17-0199</strain>
        <tissue evidence="3">Blubber</tissue>
    </source>
</reference>
<dbReference type="PANTHER" id="PTHR24200:SF14">
    <property type="entry name" value="MICROTUBULE-ASSOCIATED TUMOR SUPPRESSOR CANDIDATE 2"/>
    <property type="match status" value="1"/>
</dbReference>
<feature type="compositionally biased region" description="Basic and acidic residues" evidence="2">
    <location>
        <begin position="373"/>
        <end position="383"/>
    </location>
</feature>
<dbReference type="PANTHER" id="PTHR24200">
    <property type="entry name" value="TOUCAN, ISOFORM A"/>
    <property type="match status" value="1"/>
</dbReference>
<comment type="caution">
    <text evidence="3">The sequence shown here is derived from an EMBL/GenBank/DDBJ whole genome shotgun (WGS) entry which is preliminary data.</text>
</comment>
<evidence type="ECO:0000256" key="2">
    <source>
        <dbReference type="SAM" id="MobiDB-lite"/>
    </source>
</evidence>
<sequence length="498" mass="51962">MSVPAAPKKSCYPELRDHRNGVKNSNESVLRLGDTNANPIMLEVSPSPASKDALRKPEAQSGEGKPEPKVELKLVPLRAVQEFKSTPAEGLECPQEDGVSPLGRKEPCTEEAQQEASAAARSGPQPPGVGRGRGEREKRGEEGSLQTTPKPGPASSGAAERQPTGRSSPGAARRPGETPSSSVSPREGHVAFVPGDSTDSRPSGASEERGVLGGGNGDGATVFNSDGSVGESGTGVPEPPDPPSSSSEAGESTEIATSVAETRNRLETAVKTESAPQARADSLPGVPAPLHPETTVNVARQPMQPSSRFPDLGALNVDAGVPPAAPPSANSSRLSHASLKVPDKNPCPGGIPKPGLTRPEDTPASQEGTEGPQVEKTEERVDPRPIVMPKPKHVRPKIITYIRRSPQALGQVDTSLVPVGLPYAPPPCNVPLPKEEKAAGGDLKPAASLYDKFKPDLQRPRVFSSGLVVSGIKPPGHPFSQMSEKFLQEATQSTGWSL</sequence>
<feature type="compositionally biased region" description="Basic and acidic residues" evidence="2">
    <location>
        <begin position="52"/>
        <end position="72"/>
    </location>
</feature>
<organism evidence="3 4">
    <name type="scientific">Eschrichtius robustus</name>
    <name type="common">California gray whale</name>
    <name type="synonym">Eschrichtius gibbosus</name>
    <dbReference type="NCBI Taxonomy" id="9764"/>
    <lineage>
        <taxon>Eukaryota</taxon>
        <taxon>Metazoa</taxon>
        <taxon>Chordata</taxon>
        <taxon>Craniata</taxon>
        <taxon>Vertebrata</taxon>
        <taxon>Euteleostomi</taxon>
        <taxon>Mammalia</taxon>
        <taxon>Eutheria</taxon>
        <taxon>Laurasiatheria</taxon>
        <taxon>Artiodactyla</taxon>
        <taxon>Whippomorpha</taxon>
        <taxon>Cetacea</taxon>
        <taxon>Mysticeti</taxon>
        <taxon>Eschrichtiidae</taxon>
        <taxon>Eschrichtius</taxon>
    </lineage>
</organism>
<evidence type="ECO:0000313" key="4">
    <source>
        <dbReference type="Proteomes" id="UP001159641"/>
    </source>
</evidence>
<feature type="region of interest" description="Disordered" evidence="2">
    <location>
        <begin position="1"/>
        <end position="392"/>
    </location>
</feature>
<accession>A0AB34H1U6</accession>
<protein>
    <submittedName>
        <fullName evidence="3">Uncharacterized protein</fullName>
    </submittedName>
</protein>
<feature type="compositionally biased region" description="Basic and acidic residues" evidence="2">
    <location>
        <begin position="132"/>
        <end position="142"/>
    </location>
</feature>
<keyword evidence="1" id="KW-0175">Coiled coil</keyword>
<gene>
    <name evidence="3" type="ORF">J1605_007223</name>
</gene>